<keyword evidence="2" id="KW-0539">Nucleus</keyword>
<comment type="caution">
    <text evidence="5">The sequence shown here is derived from an EMBL/GenBank/DDBJ whole genome shotgun (WGS) entry which is preliminary data.</text>
</comment>
<dbReference type="GO" id="GO:0005634">
    <property type="term" value="C:nucleus"/>
    <property type="evidence" value="ECO:0007669"/>
    <property type="project" value="UniProtKB-SubCell"/>
</dbReference>
<dbReference type="InterPro" id="IPR027417">
    <property type="entry name" value="P-loop_NTPase"/>
</dbReference>
<feature type="compositionally biased region" description="Low complexity" evidence="3">
    <location>
        <begin position="132"/>
        <end position="144"/>
    </location>
</feature>
<gene>
    <name evidence="5" type="ORF">B0T18DRAFT_385071</name>
</gene>
<protein>
    <recommendedName>
        <fullName evidence="4">ATPase AAA-type core domain-containing protein</fullName>
    </recommendedName>
</protein>
<feature type="compositionally biased region" description="Low complexity" evidence="3">
    <location>
        <begin position="1208"/>
        <end position="1237"/>
    </location>
</feature>
<feature type="compositionally biased region" description="Basic and acidic residues" evidence="3">
    <location>
        <begin position="1"/>
        <end position="12"/>
    </location>
</feature>
<evidence type="ECO:0000259" key="4">
    <source>
        <dbReference type="Pfam" id="PF00004"/>
    </source>
</evidence>
<evidence type="ECO:0000313" key="5">
    <source>
        <dbReference type="EMBL" id="KAK0752927.1"/>
    </source>
</evidence>
<sequence length="1270" mass="137101">MAADAARPEAVARKPLHPFFAPNHATVNPKAPDVNDTPELDTNPKTSNGPLAAEIATGQDAGDVPPIDTNGRRNKRRKTDAEKDNEDTAKKPRATKRARASTGGIAQHFVKTGKGTDGADGKAEEEDVAQEPPATSSDAPAAPTIIPESINESRHPRQPPTSTTDGPEKATKVLRLNLKSGTIGSPPKPKQAPGGSTAGRGTKAFPGRGKNIKSQVVTIRYGSDDESRARIGEKIKDILTTRSVDAPPAAKPATSLTNEPDQLPTVTKPLLPKESKSTHPFFLGKAKKVQIEAPVPETTASAAHTSPERAKMKIFRTNPCSPRKLCVENAAVRMPQFGVKNMGPKVAGSKHPAWPWKDMTDARETDVVVDGAQDLPPSFHLRKSKGHTVQIPLSESITEHMTATLQIPKAIMDLQALNTDDFLPPPPELRLPIKHFESGRKLQARIIPELKGLLPPPKANTGARSKAAAQLKVQPPPQLSRLFDSVVTGLSAFDTSRCETSNWAQKYAPVSAIEVLQSGGEQFLLRDWLQALTVQSVDKGMVDSDKPDVSSGKGAGAKKKRRKKLDGFIVSSDDEDYELCPMSDGEPDAWAPNTGRGLAKKTVVSSTDLKKGKDGDKIANGVLISGPHGCGKTAAVYAVAKELGFEVFEINSSSRRSGKDVMQRIGDMTRNHLVRHNKALAPADDQEPVTDDEVAKDLKSGKQATMNAFFKPKAGAPTPKPKTKEQVKPAPLASAPAKEAKKEPSKNQRQSLILLEEADILYEEDKQFWLTVVSLMTQSKRPFIMTCNDEALVPISTLRLHGIFRLSPPPRELAVDRLLLVAANEGHALKRHAVELLYESRDQDLRAATMDLQFWCQLGVGDRRGGFEWFYLRWPKGIDLDENKEVVRVVSEDTYRAGMNWLGRDAIVEEGASPRLVEEELMAQSCDFWGLDIARWQDSGAFCSWAERTSAEADTPVRRCAALDAYDGLSDAMGAADILGTDLFAGFKEELLDATCPELPAKTHDDFIVGPKHIDTPFVTHHDSDSASLAFAVKSLAKSTLRGQTAAPELQPVDETQVIDFIRHSLASPVPGSWAINRLDFALAFDPLATSDCAPLQPTSYLDPSVFDRNMKLLVLDLAPFVRTIISYEADLQKQRLRLSSLISEGGGGAAKGSKRMRTTRAALSALEGGSRSTIRGEKWFKAAINPILVARTAGTGWGSSAVGEGDTTTTSPSAVASPPTAASEPSPSQSSSPASPRELAVKAPAKRGRGRPRKMVIQEEESGDELGGA</sequence>
<dbReference type="PANTHER" id="PTHR23389">
    <property type="entry name" value="CHROMOSOME TRANSMISSION FIDELITY FACTOR 18"/>
    <property type="match status" value="1"/>
</dbReference>
<dbReference type="PROSITE" id="PS00354">
    <property type="entry name" value="HMGI_Y"/>
    <property type="match status" value="1"/>
</dbReference>
<organism evidence="5 6">
    <name type="scientific">Schizothecium vesticola</name>
    <dbReference type="NCBI Taxonomy" id="314040"/>
    <lineage>
        <taxon>Eukaryota</taxon>
        <taxon>Fungi</taxon>
        <taxon>Dikarya</taxon>
        <taxon>Ascomycota</taxon>
        <taxon>Pezizomycotina</taxon>
        <taxon>Sordariomycetes</taxon>
        <taxon>Sordariomycetidae</taxon>
        <taxon>Sordariales</taxon>
        <taxon>Schizotheciaceae</taxon>
        <taxon>Schizothecium</taxon>
    </lineage>
</organism>
<name>A0AA40KBQ5_9PEZI</name>
<feature type="compositionally biased region" description="Basic and acidic residues" evidence="3">
    <location>
        <begin position="79"/>
        <end position="90"/>
    </location>
</feature>
<dbReference type="SUPFAM" id="SSF52540">
    <property type="entry name" value="P-loop containing nucleoside triphosphate hydrolases"/>
    <property type="match status" value="1"/>
</dbReference>
<evidence type="ECO:0000313" key="6">
    <source>
        <dbReference type="Proteomes" id="UP001172155"/>
    </source>
</evidence>
<feature type="compositionally biased region" description="Basic residues" evidence="3">
    <location>
        <begin position="1245"/>
        <end position="1255"/>
    </location>
</feature>
<comment type="subcellular location">
    <subcellularLocation>
        <location evidence="1">Nucleus</location>
    </subcellularLocation>
</comment>
<dbReference type="Pfam" id="PF00004">
    <property type="entry name" value="AAA"/>
    <property type="match status" value="1"/>
</dbReference>
<evidence type="ECO:0000256" key="1">
    <source>
        <dbReference type="ARBA" id="ARBA00004123"/>
    </source>
</evidence>
<evidence type="ECO:0000256" key="2">
    <source>
        <dbReference type="ARBA" id="ARBA00023242"/>
    </source>
</evidence>
<dbReference type="Proteomes" id="UP001172155">
    <property type="component" value="Unassembled WGS sequence"/>
</dbReference>
<dbReference type="InterPro" id="IPR003959">
    <property type="entry name" value="ATPase_AAA_core"/>
</dbReference>
<feature type="domain" description="ATPase AAA-type core" evidence="4">
    <location>
        <begin position="622"/>
        <end position="657"/>
    </location>
</feature>
<dbReference type="InterPro" id="IPR000637">
    <property type="entry name" value="HMGI/Y_DNA-bd_CS"/>
</dbReference>
<evidence type="ECO:0000256" key="3">
    <source>
        <dbReference type="SAM" id="MobiDB-lite"/>
    </source>
</evidence>
<feature type="region of interest" description="Disordered" evidence="3">
    <location>
        <begin position="1"/>
        <end position="211"/>
    </location>
</feature>
<dbReference type="GO" id="GO:0016887">
    <property type="term" value="F:ATP hydrolysis activity"/>
    <property type="evidence" value="ECO:0007669"/>
    <property type="project" value="InterPro"/>
</dbReference>
<accession>A0AA40KBQ5</accession>
<feature type="region of interest" description="Disordered" evidence="3">
    <location>
        <begin position="1196"/>
        <end position="1270"/>
    </location>
</feature>
<feature type="compositionally biased region" description="Low complexity" evidence="3">
    <location>
        <begin position="728"/>
        <end position="737"/>
    </location>
</feature>
<feature type="compositionally biased region" description="Acidic residues" evidence="3">
    <location>
        <begin position="1259"/>
        <end position="1270"/>
    </location>
</feature>
<dbReference type="EMBL" id="JAUKUD010000001">
    <property type="protein sequence ID" value="KAK0752927.1"/>
    <property type="molecule type" value="Genomic_DNA"/>
</dbReference>
<keyword evidence="6" id="KW-1185">Reference proteome</keyword>
<dbReference type="PANTHER" id="PTHR23389:SF21">
    <property type="entry name" value="ATPASE FAMILY AAA DOMAIN-CONTAINING PROTEIN 5"/>
    <property type="match status" value="1"/>
</dbReference>
<proteinExistence type="predicted"/>
<dbReference type="GO" id="GO:0005524">
    <property type="term" value="F:ATP binding"/>
    <property type="evidence" value="ECO:0007669"/>
    <property type="project" value="InterPro"/>
</dbReference>
<dbReference type="GO" id="GO:0003677">
    <property type="term" value="F:DNA binding"/>
    <property type="evidence" value="ECO:0007669"/>
    <property type="project" value="TreeGrafter"/>
</dbReference>
<feature type="region of interest" description="Disordered" evidence="3">
    <location>
        <begin position="245"/>
        <end position="275"/>
    </location>
</feature>
<feature type="region of interest" description="Disordered" evidence="3">
    <location>
        <begin position="711"/>
        <end position="748"/>
    </location>
</feature>
<dbReference type="Gene3D" id="3.40.50.300">
    <property type="entry name" value="P-loop containing nucleotide triphosphate hydrolases"/>
    <property type="match status" value="1"/>
</dbReference>
<dbReference type="GO" id="GO:0006355">
    <property type="term" value="P:regulation of DNA-templated transcription"/>
    <property type="evidence" value="ECO:0007669"/>
    <property type="project" value="InterPro"/>
</dbReference>
<reference evidence="5" key="1">
    <citation type="submission" date="2023-06" db="EMBL/GenBank/DDBJ databases">
        <title>Genome-scale phylogeny and comparative genomics of the fungal order Sordariales.</title>
        <authorList>
            <consortium name="Lawrence Berkeley National Laboratory"/>
            <person name="Hensen N."/>
            <person name="Bonometti L."/>
            <person name="Westerberg I."/>
            <person name="Brannstrom I.O."/>
            <person name="Guillou S."/>
            <person name="Cros-Aarteil S."/>
            <person name="Calhoun S."/>
            <person name="Haridas S."/>
            <person name="Kuo A."/>
            <person name="Mondo S."/>
            <person name="Pangilinan J."/>
            <person name="Riley R."/>
            <person name="LaButti K."/>
            <person name="Andreopoulos B."/>
            <person name="Lipzen A."/>
            <person name="Chen C."/>
            <person name="Yanf M."/>
            <person name="Daum C."/>
            <person name="Ng V."/>
            <person name="Clum A."/>
            <person name="Steindorff A."/>
            <person name="Ohm R."/>
            <person name="Martin F."/>
            <person name="Silar P."/>
            <person name="Natvig D."/>
            <person name="Lalanne C."/>
            <person name="Gautier V."/>
            <person name="Ament-velasquez S.L."/>
            <person name="Kruys A."/>
            <person name="Hutchinson M.I."/>
            <person name="Powell A.J."/>
            <person name="Barry K."/>
            <person name="Miller A.N."/>
            <person name="Grigoriev I.V."/>
            <person name="Debuchy R."/>
            <person name="Gladieux P."/>
            <person name="Thoren M.H."/>
            <person name="Johannesson H."/>
        </authorList>
    </citation>
    <scope>NUCLEOTIDE SEQUENCE</scope>
    <source>
        <strain evidence="5">SMH3187-1</strain>
    </source>
</reference>
<dbReference type="AlphaFoldDB" id="A0AA40KBQ5"/>